<evidence type="ECO:0000313" key="2">
    <source>
        <dbReference type="EMBL" id="RXR35412.1"/>
    </source>
</evidence>
<dbReference type="SUPFAM" id="SSF51735">
    <property type="entry name" value="NAD(P)-binding Rossmann-fold domains"/>
    <property type="match status" value="1"/>
</dbReference>
<dbReference type="InterPro" id="IPR051783">
    <property type="entry name" value="NAD(P)-dependent_oxidoreduct"/>
</dbReference>
<proteinExistence type="predicted"/>
<evidence type="ECO:0000313" key="3">
    <source>
        <dbReference type="Proteomes" id="UP000289734"/>
    </source>
</evidence>
<dbReference type="Proteomes" id="UP000289734">
    <property type="component" value="Unassembled WGS sequence"/>
</dbReference>
<dbReference type="RefSeq" id="WP_129462836.1">
    <property type="nucleotide sequence ID" value="NZ_SBKQ01000001.1"/>
</dbReference>
<gene>
    <name evidence="2" type="ORF">EQG68_00525</name>
</gene>
<dbReference type="GO" id="GO:0005737">
    <property type="term" value="C:cytoplasm"/>
    <property type="evidence" value="ECO:0007669"/>
    <property type="project" value="TreeGrafter"/>
</dbReference>
<dbReference type="PANTHER" id="PTHR48079">
    <property type="entry name" value="PROTEIN YEEZ"/>
    <property type="match status" value="1"/>
</dbReference>
<feature type="domain" description="NAD-dependent epimerase/dehydratase" evidence="1">
    <location>
        <begin position="3"/>
        <end position="234"/>
    </location>
</feature>
<dbReference type="OrthoDB" id="596910at2"/>
<reference evidence="3" key="1">
    <citation type="submission" date="2019-01" db="EMBL/GenBank/DDBJ databases">
        <title>Cytophagaceae bacterium strain CAR-16.</title>
        <authorList>
            <person name="Chen W.-M."/>
        </authorList>
    </citation>
    <scope>NUCLEOTIDE SEQUENCE [LARGE SCALE GENOMIC DNA]</scope>
    <source>
        <strain evidence="3">ICH-30</strain>
    </source>
</reference>
<dbReference type="InterPro" id="IPR036291">
    <property type="entry name" value="NAD(P)-bd_dom_sf"/>
</dbReference>
<dbReference type="GO" id="GO:0004029">
    <property type="term" value="F:aldehyde dehydrogenase (NAD+) activity"/>
    <property type="evidence" value="ECO:0007669"/>
    <property type="project" value="TreeGrafter"/>
</dbReference>
<sequence length="334" mass="38098">MNLVTGGTGLVGAHLLLHLLQKGEKVRALFRNEKSILKTKKLFNQLNYSDLFYQIEWFTGNVNDIPSLELAFKNIDYVYHCAALISFDSVEEENLRKINIEGTANMVNCSLAFGVKKFCYVSSIAALGDLKENESVITEETEWNPEKPHSDYALSKFGAEMEIWRAEQEGLPCVIVNPGVILGIGFWDSGSGEIFTKVKKEIPFYTNGSTGFVCVEDVVMVMHLLMKSDITGERFTVISENITFKELIFWIANGLKIKKPTMLAKPWMTSIAWRLDWFFSTIFFQKRKFSRATAKSLHTTAIYSNEKIKNRLNFEFQPIKKVVEKVTFAYSKTL</sequence>
<dbReference type="InterPro" id="IPR001509">
    <property type="entry name" value="Epimerase_deHydtase"/>
</dbReference>
<name>A0A4Q1KYM1_9FLAO</name>
<evidence type="ECO:0000259" key="1">
    <source>
        <dbReference type="Pfam" id="PF01370"/>
    </source>
</evidence>
<protein>
    <submittedName>
        <fullName evidence="2">NAD-dependent epimerase/dehydratase family protein</fullName>
    </submittedName>
</protein>
<dbReference type="PANTHER" id="PTHR48079:SF6">
    <property type="entry name" value="NAD(P)-BINDING DOMAIN-CONTAINING PROTEIN-RELATED"/>
    <property type="match status" value="1"/>
</dbReference>
<comment type="caution">
    <text evidence="2">The sequence shown here is derived from an EMBL/GenBank/DDBJ whole genome shotgun (WGS) entry which is preliminary data.</text>
</comment>
<dbReference type="Gene3D" id="3.40.50.720">
    <property type="entry name" value="NAD(P)-binding Rossmann-like Domain"/>
    <property type="match status" value="1"/>
</dbReference>
<dbReference type="Pfam" id="PF01370">
    <property type="entry name" value="Epimerase"/>
    <property type="match status" value="1"/>
</dbReference>
<dbReference type="AlphaFoldDB" id="A0A4Q1KYM1"/>
<accession>A0A4Q1KYM1</accession>
<dbReference type="EMBL" id="SBKQ01000001">
    <property type="protein sequence ID" value="RXR35412.1"/>
    <property type="molecule type" value="Genomic_DNA"/>
</dbReference>
<organism evidence="2 3">
    <name type="scientific">Flavobacterium piscinae</name>
    <dbReference type="NCBI Taxonomy" id="2506424"/>
    <lineage>
        <taxon>Bacteria</taxon>
        <taxon>Pseudomonadati</taxon>
        <taxon>Bacteroidota</taxon>
        <taxon>Flavobacteriia</taxon>
        <taxon>Flavobacteriales</taxon>
        <taxon>Flavobacteriaceae</taxon>
        <taxon>Flavobacterium</taxon>
    </lineage>
</organism>
<keyword evidence="3" id="KW-1185">Reference proteome</keyword>